<dbReference type="OrthoDB" id="127573at2"/>
<dbReference type="Gene3D" id="3.50.50.60">
    <property type="entry name" value="FAD/NAD(P)-binding domain"/>
    <property type="match status" value="1"/>
</dbReference>
<evidence type="ECO:0000313" key="1">
    <source>
        <dbReference type="EMBL" id="RXN84453.1"/>
    </source>
</evidence>
<comment type="caution">
    <text evidence="1">The sequence shown here is derived from an EMBL/GenBank/DDBJ whole genome shotgun (WGS) entry which is preliminary data.</text>
</comment>
<sequence>MRRRTFVLGAAVGAAALGSAARLAIRETTPVLAYPGMREGHWLRDGAALPAPSGEQRAGVAVLGAGVAGLSCAWHLARRGHRDFVVLAGPEVGGNASGGGAGDLAYPRGAHYLPLPSRASTHVREMLAEFGVILDGAQTERPYMDEAVVVHGLDERLLRDGRWEDALVPPGATPRDQAQHDAFFRHVDGLRDAVGQDGRKLFCIPIALSSRDAQWRALDRLTFRQWLLDQGYTSPALHWYLDYCCRDDYGAPHDRVSAWAGLHYFCSRDGHASNAPDGAVLTWPNGLARLVAYLRASITRRLGHEDWLQSGTAMRVQEQGPDVAVLVAGGFQGSPGAPAAPVTRSLRAGRVVCAMPLFEAAHIVRDLAGYGYDHAVHQSPHAPWLVSNFTLEGFPRELAGAPLAWDNVVYEGPGLGYVVSTHQLIRVAPPPRTVFTAYQAVSTETPEQARRWLARADAQALRDQAAIDLLAAYGEDFWRYARQLEITVRGHAMAIPAPGYLDNPGLAALRDVDGRVLFAHADLSGYSVFEEASWWGVRAAQRILGEA</sequence>
<dbReference type="SUPFAM" id="SSF51905">
    <property type="entry name" value="FAD/NAD(P)-binding domain"/>
    <property type="match status" value="1"/>
</dbReference>
<proteinExistence type="predicted"/>
<dbReference type="RefSeq" id="WP_129153264.1">
    <property type="nucleotide sequence ID" value="NZ_JBHSDO010000018.1"/>
</dbReference>
<dbReference type="AlphaFoldDB" id="A0A4Q1HDW1"/>
<dbReference type="Gene3D" id="3.90.660.10">
    <property type="match status" value="1"/>
</dbReference>
<evidence type="ECO:0000313" key="2">
    <source>
        <dbReference type="Proteomes" id="UP000290849"/>
    </source>
</evidence>
<accession>A0A4Q1HDW1</accession>
<reference evidence="1 2" key="1">
    <citation type="journal article" date="2017" name="Int. J. Syst. Evol. Microbiol.">
        <title>Achromobacter aloeverae sp. nov., isolated from the root of Aloe vera (L.) Burm.f.</title>
        <authorList>
            <person name="Kuncharoen N."/>
            <person name="Muramatsu Y."/>
            <person name="Shibata C."/>
            <person name="Kamakura Y."/>
            <person name="Nakagawa Y."/>
            <person name="Tanasupawat S."/>
        </authorList>
    </citation>
    <scope>NUCLEOTIDE SEQUENCE [LARGE SCALE GENOMIC DNA]</scope>
    <source>
        <strain evidence="1 2">AVA-1</strain>
    </source>
</reference>
<dbReference type="InterPro" id="IPR036188">
    <property type="entry name" value="FAD/NAD-bd_sf"/>
</dbReference>
<dbReference type="GO" id="GO:0016491">
    <property type="term" value="F:oxidoreductase activity"/>
    <property type="evidence" value="ECO:0007669"/>
    <property type="project" value="TreeGrafter"/>
</dbReference>
<dbReference type="InterPro" id="IPR050464">
    <property type="entry name" value="Zeta_carotene_desat/Oxidored"/>
</dbReference>
<dbReference type="Pfam" id="PF13450">
    <property type="entry name" value="NAD_binding_8"/>
    <property type="match status" value="1"/>
</dbReference>
<dbReference type="PANTHER" id="PTHR42923">
    <property type="entry name" value="PROTOPORPHYRINOGEN OXIDASE"/>
    <property type="match status" value="1"/>
</dbReference>
<organism evidence="1 2">
    <name type="scientific">Achromobacter aloeverae</name>
    <dbReference type="NCBI Taxonomy" id="1750518"/>
    <lineage>
        <taxon>Bacteria</taxon>
        <taxon>Pseudomonadati</taxon>
        <taxon>Pseudomonadota</taxon>
        <taxon>Betaproteobacteria</taxon>
        <taxon>Burkholderiales</taxon>
        <taxon>Alcaligenaceae</taxon>
        <taxon>Achromobacter</taxon>
    </lineage>
</organism>
<keyword evidence="2" id="KW-1185">Reference proteome</keyword>
<dbReference type="EMBL" id="PYAL01000008">
    <property type="protein sequence ID" value="RXN84453.1"/>
    <property type="molecule type" value="Genomic_DNA"/>
</dbReference>
<protein>
    <submittedName>
        <fullName evidence="1">Amine oxidase</fullName>
    </submittedName>
</protein>
<name>A0A4Q1HDW1_9BURK</name>
<dbReference type="PANTHER" id="PTHR42923:SF39">
    <property type="entry name" value="AMINO OXIDASE"/>
    <property type="match status" value="1"/>
</dbReference>
<dbReference type="Gene3D" id="1.10.405.10">
    <property type="entry name" value="Guanine Nucleotide Dissociation Inhibitor, domain 1"/>
    <property type="match status" value="1"/>
</dbReference>
<dbReference type="Proteomes" id="UP000290849">
    <property type="component" value="Unassembled WGS sequence"/>
</dbReference>
<gene>
    <name evidence="1" type="ORF">C7R54_24010</name>
</gene>